<protein>
    <submittedName>
        <fullName evidence="6">FadR family transcriptional regulator</fullName>
    </submittedName>
</protein>
<organism evidence="6 7">
    <name type="scientific">Plantimonas leprariae</name>
    <dbReference type="NCBI Taxonomy" id="2615207"/>
    <lineage>
        <taxon>Bacteria</taxon>
        <taxon>Pseudomonadati</taxon>
        <taxon>Pseudomonadota</taxon>
        <taxon>Alphaproteobacteria</taxon>
        <taxon>Hyphomicrobiales</taxon>
        <taxon>Aurantimonadaceae</taxon>
        <taxon>Plantimonas</taxon>
    </lineage>
</organism>
<dbReference type="Gene3D" id="1.20.120.530">
    <property type="entry name" value="GntR ligand-binding domain-like"/>
    <property type="match status" value="1"/>
</dbReference>
<dbReference type="SUPFAM" id="SSF46785">
    <property type="entry name" value="Winged helix' DNA-binding domain"/>
    <property type="match status" value="1"/>
</dbReference>
<dbReference type="PRINTS" id="PR00035">
    <property type="entry name" value="HTHGNTR"/>
</dbReference>
<dbReference type="SUPFAM" id="SSF48008">
    <property type="entry name" value="GntR ligand-binding domain-like"/>
    <property type="match status" value="1"/>
</dbReference>
<evidence type="ECO:0000313" key="6">
    <source>
        <dbReference type="EMBL" id="KAB0676088.1"/>
    </source>
</evidence>
<gene>
    <name evidence="6" type="ORF">F6X38_22060</name>
</gene>
<evidence type="ECO:0000256" key="1">
    <source>
        <dbReference type="ARBA" id="ARBA00023015"/>
    </source>
</evidence>
<dbReference type="Proteomes" id="UP000432089">
    <property type="component" value="Unassembled WGS sequence"/>
</dbReference>
<dbReference type="SMART" id="SM00895">
    <property type="entry name" value="FCD"/>
    <property type="match status" value="1"/>
</dbReference>
<evidence type="ECO:0000313" key="7">
    <source>
        <dbReference type="Proteomes" id="UP000432089"/>
    </source>
</evidence>
<sequence>MKAGANETDMEPSRAPAARPGPLSERVYEALKERILSGAYGSDEKLPGEYDLAANFDVSRPIVREALERLRGEGLIYSRRGAGSFARVSRPPAPAQNLGFAPVETIADIQRCYEFRLTIEPDAAAHAALRRNDEALSRIEAALALLDDATRQQRHREDADFAFHVAVAQAANNHYHLSALHALREHIAVGMKLHGLALLGPSPGLQRVFEEHRGILDAIRARDSQVAAARMRSHLEGSLQRLFEGRLLDLSL</sequence>
<comment type="caution">
    <text evidence="6">The sequence shown here is derived from an EMBL/GenBank/DDBJ whole genome shotgun (WGS) entry which is preliminary data.</text>
</comment>
<dbReference type="SMART" id="SM00345">
    <property type="entry name" value="HTH_GNTR"/>
    <property type="match status" value="1"/>
</dbReference>
<keyword evidence="2" id="KW-0238">DNA-binding</keyword>
<keyword evidence="1" id="KW-0805">Transcription regulation</keyword>
<dbReference type="InterPro" id="IPR036390">
    <property type="entry name" value="WH_DNA-bd_sf"/>
</dbReference>
<feature type="domain" description="HTH gntR-type" evidence="5">
    <location>
        <begin position="21"/>
        <end position="89"/>
    </location>
</feature>
<dbReference type="GO" id="GO:0003700">
    <property type="term" value="F:DNA-binding transcription factor activity"/>
    <property type="evidence" value="ECO:0007669"/>
    <property type="project" value="InterPro"/>
</dbReference>
<feature type="region of interest" description="Disordered" evidence="4">
    <location>
        <begin position="1"/>
        <end position="23"/>
    </location>
</feature>
<evidence type="ECO:0000256" key="3">
    <source>
        <dbReference type="ARBA" id="ARBA00023163"/>
    </source>
</evidence>
<evidence type="ECO:0000256" key="4">
    <source>
        <dbReference type="SAM" id="MobiDB-lite"/>
    </source>
</evidence>
<keyword evidence="3" id="KW-0804">Transcription</keyword>
<dbReference type="InterPro" id="IPR008920">
    <property type="entry name" value="TF_FadR/GntR_C"/>
</dbReference>
<name>A0A7V7TXT0_9HYPH</name>
<dbReference type="Pfam" id="PF07729">
    <property type="entry name" value="FCD"/>
    <property type="match status" value="1"/>
</dbReference>
<dbReference type="RefSeq" id="WP_150973687.1">
    <property type="nucleotide sequence ID" value="NZ_VZDO01000026.1"/>
</dbReference>
<proteinExistence type="predicted"/>
<evidence type="ECO:0000259" key="5">
    <source>
        <dbReference type="PROSITE" id="PS50949"/>
    </source>
</evidence>
<evidence type="ECO:0000256" key="2">
    <source>
        <dbReference type="ARBA" id="ARBA00023125"/>
    </source>
</evidence>
<keyword evidence="7" id="KW-1185">Reference proteome</keyword>
<accession>A0A7V7TXT0</accession>
<reference evidence="6 7" key="1">
    <citation type="submission" date="2019-09" db="EMBL/GenBank/DDBJ databases">
        <title>YIM 132180 draft genome.</title>
        <authorList>
            <person name="Zhang K."/>
        </authorList>
    </citation>
    <scope>NUCLEOTIDE SEQUENCE [LARGE SCALE GENOMIC DNA]</scope>
    <source>
        <strain evidence="6 7">YIM 132180</strain>
    </source>
</reference>
<dbReference type="EMBL" id="VZDO01000026">
    <property type="protein sequence ID" value="KAB0676088.1"/>
    <property type="molecule type" value="Genomic_DNA"/>
</dbReference>
<dbReference type="PANTHER" id="PTHR43537">
    <property type="entry name" value="TRANSCRIPTIONAL REGULATOR, GNTR FAMILY"/>
    <property type="match status" value="1"/>
</dbReference>
<dbReference type="PROSITE" id="PS50949">
    <property type="entry name" value="HTH_GNTR"/>
    <property type="match status" value="1"/>
</dbReference>
<dbReference type="Gene3D" id="1.10.10.10">
    <property type="entry name" value="Winged helix-like DNA-binding domain superfamily/Winged helix DNA-binding domain"/>
    <property type="match status" value="1"/>
</dbReference>
<dbReference type="InterPro" id="IPR011711">
    <property type="entry name" value="GntR_C"/>
</dbReference>
<dbReference type="CDD" id="cd07377">
    <property type="entry name" value="WHTH_GntR"/>
    <property type="match status" value="1"/>
</dbReference>
<dbReference type="PANTHER" id="PTHR43537:SF5">
    <property type="entry name" value="UXU OPERON TRANSCRIPTIONAL REGULATOR"/>
    <property type="match status" value="1"/>
</dbReference>
<dbReference type="InterPro" id="IPR000524">
    <property type="entry name" value="Tscrpt_reg_HTH_GntR"/>
</dbReference>
<dbReference type="AlphaFoldDB" id="A0A7V7TXT0"/>
<dbReference type="InterPro" id="IPR036388">
    <property type="entry name" value="WH-like_DNA-bd_sf"/>
</dbReference>
<dbReference type="Pfam" id="PF00392">
    <property type="entry name" value="GntR"/>
    <property type="match status" value="1"/>
</dbReference>
<dbReference type="GO" id="GO:0003677">
    <property type="term" value="F:DNA binding"/>
    <property type="evidence" value="ECO:0007669"/>
    <property type="project" value="UniProtKB-KW"/>
</dbReference>